<evidence type="ECO:0000313" key="16">
    <source>
        <dbReference type="EMBL" id="MBH0238367.1"/>
    </source>
</evidence>
<comment type="caution">
    <text evidence="16">The sequence shown here is derived from an EMBL/GenBank/DDBJ whole genome shotgun (WGS) entry which is preliminary data.</text>
</comment>
<sequence length="157" mass="17046">MIWSAGLVCLPGLYVQRAHVASGPSLHRLQGLVRFLYVAAMSPAAFVAIGSGTALIFLRETWAPWFGAKLFFVGLMATIHIMTGLVIIRLFDDGQIYPVWRFLAVTVVTVVIIAAILFLVLAKPDLAAMLPAALPDWMAEPGGLGRWLGELSPFPRS</sequence>
<comment type="cofactor">
    <cofactor evidence="1">
        <name>heme b</name>
        <dbReference type="ChEBI" id="CHEBI:60344"/>
    </cofactor>
</comment>
<name>A0A931I123_9HYPH</name>
<accession>A0A931I123</accession>
<feature type="transmembrane region" description="Helical" evidence="15">
    <location>
        <begin position="97"/>
        <end position="121"/>
    </location>
</feature>
<dbReference type="GO" id="GO:0016491">
    <property type="term" value="F:oxidoreductase activity"/>
    <property type="evidence" value="ECO:0007669"/>
    <property type="project" value="UniProtKB-KW"/>
</dbReference>
<dbReference type="PANTHER" id="PTHR40255:SF1">
    <property type="entry name" value="PROTOPORPHYRINOGEN IX OXIDASE"/>
    <property type="match status" value="1"/>
</dbReference>
<reference evidence="16" key="1">
    <citation type="submission" date="2020-12" db="EMBL/GenBank/DDBJ databases">
        <title>Methylobrevis albus sp. nov., isolated from fresh water lack sediment.</title>
        <authorList>
            <person name="Zou Q."/>
        </authorList>
    </citation>
    <scope>NUCLEOTIDE SEQUENCE</scope>
    <source>
        <strain evidence="16">L22</strain>
    </source>
</reference>
<dbReference type="Pfam" id="PF03653">
    <property type="entry name" value="UPF0093"/>
    <property type="match status" value="1"/>
</dbReference>
<evidence type="ECO:0000256" key="13">
    <source>
        <dbReference type="ARBA" id="ARBA00023136"/>
    </source>
</evidence>
<dbReference type="InterPro" id="IPR005265">
    <property type="entry name" value="HemJ-like"/>
</dbReference>
<keyword evidence="11" id="KW-0560">Oxidoreductase</keyword>
<evidence type="ECO:0000256" key="4">
    <source>
        <dbReference type="ARBA" id="ARBA00006501"/>
    </source>
</evidence>
<evidence type="ECO:0000256" key="9">
    <source>
        <dbReference type="ARBA" id="ARBA00022723"/>
    </source>
</evidence>
<keyword evidence="6" id="KW-1003">Cell membrane</keyword>
<evidence type="ECO:0000256" key="10">
    <source>
        <dbReference type="ARBA" id="ARBA00022989"/>
    </source>
</evidence>
<feature type="transmembrane region" description="Helical" evidence="15">
    <location>
        <begin position="36"/>
        <end position="58"/>
    </location>
</feature>
<evidence type="ECO:0000256" key="12">
    <source>
        <dbReference type="ARBA" id="ARBA00023004"/>
    </source>
</evidence>
<comment type="pathway">
    <text evidence="3">Porphyrin-containing compound metabolism; protoporphyrin-IX biosynthesis; protoporphyrin-IX from protoporphyrinogen-IX: step 1/1.</text>
</comment>
<evidence type="ECO:0000256" key="5">
    <source>
        <dbReference type="ARBA" id="ARBA00017504"/>
    </source>
</evidence>
<keyword evidence="7" id="KW-0349">Heme</keyword>
<keyword evidence="8 15" id="KW-0812">Transmembrane</keyword>
<dbReference type="GO" id="GO:0046872">
    <property type="term" value="F:metal ion binding"/>
    <property type="evidence" value="ECO:0007669"/>
    <property type="project" value="UniProtKB-KW"/>
</dbReference>
<evidence type="ECO:0000256" key="8">
    <source>
        <dbReference type="ARBA" id="ARBA00022692"/>
    </source>
</evidence>
<dbReference type="Proteomes" id="UP000631694">
    <property type="component" value="Unassembled WGS sequence"/>
</dbReference>
<evidence type="ECO:0000256" key="2">
    <source>
        <dbReference type="ARBA" id="ARBA00004651"/>
    </source>
</evidence>
<evidence type="ECO:0000313" key="17">
    <source>
        <dbReference type="Proteomes" id="UP000631694"/>
    </source>
</evidence>
<keyword evidence="10 15" id="KW-1133">Transmembrane helix</keyword>
<keyword evidence="17" id="KW-1185">Reference proteome</keyword>
<keyword evidence="9" id="KW-0479">Metal-binding</keyword>
<feature type="transmembrane region" description="Helical" evidence="15">
    <location>
        <begin position="70"/>
        <end position="91"/>
    </location>
</feature>
<keyword evidence="13 15" id="KW-0472">Membrane</keyword>
<evidence type="ECO:0000256" key="15">
    <source>
        <dbReference type="SAM" id="Phobius"/>
    </source>
</evidence>
<comment type="similarity">
    <text evidence="4">Belongs to the HemJ family.</text>
</comment>
<dbReference type="AlphaFoldDB" id="A0A931I123"/>
<proteinExistence type="inferred from homology"/>
<evidence type="ECO:0000256" key="6">
    <source>
        <dbReference type="ARBA" id="ARBA00022475"/>
    </source>
</evidence>
<comment type="catalytic activity">
    <reaction evidence="14">
        <text>protoporphyrinogen IX + 3 A = protoporphyrin IX + 3 AH2</text>
        <dbReference type="Rhea" id="RHEA:62000"/>
        <dbReference type="ChEBI" id="CHEBI:13193"/>
        <dbReference type="ChEBI" id="CHEBI:17499"/>
        <dbReference type="ChEBI" id="CHEBI:57306"/>
        <dbReference type="ChEBI" id="CHEBI:57307"/>
    </reaction>
</comment>
<comment type="subcellular location">
    <subcellularLocation>
        <location evidence="2">Cell membrane</location>
        <topology evidence="2">Multi-pass membrane protein</topology>
    </subcellularLocation>
</comment>
<evidence type="ECO:0000256" key="14">
    <source>
        <dbReference type="ARBA" id="ARBA00048390"/>
    </source>
</evidence>
<evidence type="ECO:0000256" key="3">
    <source>
        <dbReference type="ARBA" id="ARBA00005073"/>
    </source>
</evidence>
<evidence type="ECO:0000256" key="1">
    <source>
        <dbReference type="ARBA" id="ARBA00001970"/>
    </source>
</evidence>
<evidence type="ECO:0000256" key="11">
    <source>
        <dbReference type="ARBA" id="ARBA00023002"/>
    </source>
</evidence>
<gene>
    <name evidence="16" type="ORF">I5731_11070</name>
</gene>
<protein>
    <recommendedName>
        <fullName evidence="5">Protoporphyrinogen IX oxidase</fullName>
    </recommendedName>
</protein>
<evidence type="ECO:0000256" key="7">
    <source>
        <dbReference type="ARBA" id="ARBA00022617"/>
    </source>
</evidence>
<dbReference type="GO" id="GO:0005886">
    <property type="term" value="C:plasma membrane"/>
    <property type="evidence" value="ECO:0007669"/>
    <property type="project" value="UniProtKB-SubCell"/>
</dbReference>
<keyword evidence="12" id="KW-0408">Iron</keyword>
<organism evidence="16 17">
    <name type="scientific">Methylobrevis albus</name>
    <dbReference type="NCBI Taxonomy" id="2793297"/>
    <lineage>
        <taxon>Bacteria</taxon>
        <taxon>Pseudomonadati</taxon>
        <taxon>Pseudomonadota</taxon>
        <taxon>Alphaproteobacteria</taxon>
        <taxon>Hyphomicrobiales</taxon>
        <taxon>Pleomorphomonadaceae</taxon>
        <taxon>Methylobrevis</taxon>
    </lineage>
</organism>
<dbReference type="PANTHER" id="PTHR40255">
    <property type="entry name" value="UPF0093 MEMBRANE PROTEIN SLR1790"/>
    <property type="match status" value="1"/>
</dbReference>
<dbReference type="EMBL" id="JADZLT010000050">
    <property type="protein sequence ID" value="MBH0238367.1"/>
    <property type="molecule type" value="Genomic_DNA"/>
</dbReference>